<feature type="domain" description="HTH marR-type" evidence="1">
    <location>
        <begin position="8"/>
        <end position="143"/>
    </location>
</feature>
<accession>A0A143BLW5</accession>
<dbReference type="OrthoDB" id="122135at2"/>
<dbReference type="EMBL" id="CP011454">
    <property type="protein sequence ID" value="AMW05603.1"/>
    <property type="molecule type" value="Genomic_DNA"/>
</dbReference>
<evidence type="ECO:0000313" key="3">
    <source>
        <dbReference type="Proteomes" id="UP000076404"/>
    </source>
</evidence>
<dbReference type="PANTHER" id="PTHR33164:SF43">
    <property type="entry name" value="HTH-TYPE TRANSCRIPTIONAL REPRESSOR YETL"/>
    <property type="match status" value="1"/>
</dbReference>
<dbReference type="STRING" id="1379270.GEMMAAP_13890"/>
<dbReference type="SUPFAM" id="SSF46785">
    <property type="entry name" value="Winged helix' DNA-binding domain"/>
    <property type="match status" value="1"/>
</dbReference>
<dbReference type="AlphaFoldDB" id="A0A143BLW5"/>
<dbReference type="Pfam" id="PF12802">
    <property type="entry name" value="MarR_2"/>
    <property type="match status" value="1"/>
</dbReference>
<keyword evidence="3" id="KW-1185">Reference proteome</keyword>
<dbReference type="GO" id="GO:0003700">
    <property type="term" value="F:DNA-binding transcription factor activity"/>
    <property type="evidence" value="ECO:0007669"/>
    <property type="project" value="InterPro"/>
</dbReference>
<dbReference type="Proteomes" id="UP000076404">
    <property type="component" value="Chromosome"/>
</dbReference>
<dbReference type="eggNOG" id="COG1846">
    <property type="taxonomic scope" value="Bacteria"/>
</dbReference>
<dbReference type="InterPro" id="IPR000835">
    <property type="entry name" value="HTH_MarR-typ"/>
</dbReference>
<dbReference type="RefSeq" id="WP_053333734.1">
    <property type="nucleotide sequence ID" value="NZ_CP011454.1"/>
</dbReference>
<evidence type="ECO:0000259" key="1">
    <source>
        <dbReference type="PROSITE" id="PS50995"/>
    </source>
</evidence>
<name>A0A143BLW5_9BACT</name>
<organism evidence="2 3">
    <name type="scientific">Gemmatimonas phototrophica</name>
    <dbReference type="NCBI Taxonomy" id="1379270"/>
    <lineage>
        <taxon>Bacteria</taxon>
        <taxon>Pseudomonadati</taxon>
        <taxon>Gemmatimonadota</taxon>
        <taxon>Gemmatimonadia</taxon>
        <taxon>Gemmatimonadales</taxon>
        <taxon>Gemmatimonadaceae</taxon>
        <taxon>Gemmatimonas</taxon>
    </lineage>
</organism>
<reference evidence="2 3" key="1">
    <citation type="journal article" date="2014" name="Proc. Natl. Acad. Sci. U.S.A.">
        <title>Functional type 2 photosynthetic reaction centers found in the rare bacterial phylum Gemmatimonadetes.</title>
        <authorList>
            <person name="Zeng Y."/>
            <person name="Feng F."/>
            <person name="Medova H."/>
            <person name="Dean J."/>
            <person name="Koblizek M."/>
        </authorList>
    </citation>
    <scope>NUCLEOTIDE SEQUENCE [LARGE SCALE GENOMIC DNA]</scope>
    <source>
        <strain evidence="2 3">AP64</strain>
    </source>
</reference>
<dbReference type="KEGG" id="gph:GEMMAAP_13890"/>
<protein>
    <recommendedName>
        <fullName evidence="1">HTH marR-type domain-containing protein</fullName>
    </recommendedName>
</protein>
<dbReference type="PANTHER" id="PTHR33164">
    <property type="entry name" value="TRANSCRIPTIONAL REGULATOR, MARR FAMILY"/>
    <property type="match status" value="1"/>
</dbReference>
<dbReference type="SMART" id="SM00347">
    <property type="entry name" value="HTH_MARR"/>
    <property type="match status" value="1"/>
</dbReference>
<dbReference type="InterPro" id="IPR039422">
    <property type="entry name" value="MarR/SlyA-like"/>
</dbReference>
<gene>
    <name evidence="2" type="ORF">GEMMAAP_13890</name>
</gene>
<dbReference type="GO" id="GO:0006950">
    <property type="term" value="P:response to stress"/>
    <property type="evidence" value="ECO:0007669"/>
    <property type="project" value="TreeGrafter"/>
</dbReference>
<evidence type="ECO:0000313" key="2">
    <source>
        <dbReference type="EMBL" id="AMW05603.1"/>
    </source>
</evidence>
<dbReference type="Gene3D" id="1.10.10.10">
    <property type="entry name" value="Winged helix-like DNA-binding domain superfamily/Winged helix DNA-binding domain"/>
    <property type="match status" value="1"/>
</dbReference>
<sequence length="167" mass="17599">MPQTPLKQPNFALALLTAARQWDELAQAVVNLELGEAIARPALMRLLPWLEAGPARVTDLARQADVSKQAVGQALSGCEARGWVAYSPDPSDGRATLVSLTSAGYEAVAHGRAVLARIEAMIADALGAERVTALGADLQQVSAILATHSALAFVSPPTGRARRQRGR</sequence>
<dbReference type="InterPro" id="IPR036388">
    <property type="entry name" value="WH-like_DNA-bd_sf"/>
</dbReference>
<dbReference type="InterPro" id="IPR036390">
    <property type="entry name" value="WH_DNA-bd_sf"/>
</dbReference>
<dbReference type="PROSITE" id="PS50995">
    <property type="entry name" value="HTH_MARR_2"/>
    <property type="match status" value="1"/>
</dbReference>
<proteinExistence type="predicted"/>
<reference evidence="2 3" key="2">
    <citation type="journal article" date="2016" name="Environ. Microbiol. Rep.">
        <title>Metagenomic evidence for the presence of phototrophic Gemmatimonadetes bacteria in diverse environments.</title>
        <authorList>
            <person name="Zeng Y."/>
            <person name="Baumbach J."/>
            <person name="Barbosa E.G."/>
            <person name="Azevedo V."/>
            <person name="Zhang C."/>
            <person name="Koblizek M."/>
        </authorList>
    </citation>
    <scope>NUCLEOTIDE SEQUENCE [LARGE SCALE GENOMIC DNA]</scope>
    <source>
        <strain evidence="2 3">AP64</strain>
    </source>
</reference>